<proteinExistence type="predicted"/>
<protein>
    <submittedName>
        <fullName evidence="2">Uncharacterized protein</fullName>
    </submittedName>
</protein>
<organism evidence="2 3">
    <name type="scientific">Lactuca virosa</name>
    <dbReference type="NCBI Taxonomy" id="75947"/>
    <lineage>
        <taxon>Eukaryota</taxon>
        <taxon>Viridiplantae</taxon>
        <taxon>Streptophyta</taxon>
        <taxon>Embryophyta</taxon>
        <taxon>Tracheophyta</taxon>
        <taxon>Spermatophyta</taxon>
        <taxon>Magnoliopsida</taxon>
        <taxon>eudicotyledons</taxon>
        <taxon>Gunneridae</taxon>
        <taxon>Pentapetalae</taxon>
        <taxon>asterids</taxon>
        <taxon>campanulids</taxon>
        <taxon>Asterales</taxon>
        <taxon>Asteraceae</taxon>
        <taxon>Cichorioideae</taxon>
        <taxon>Cichorieae</taxon>
        <taxon>Lactucinae</taxon>
        <taxon>Lactuca</taxon>
    </lineage>
</organism>
<evidence type="ECO:0000313" key="3">
    <source>
        <dbReference type="Proteomes" id="UP001157418"/>
    </source>
</evidence>
<dbReference type="AlphaFoldDB" id="A0AAU9LUJ5"/>
<accession>A0AAU9LUJ5</accession>
<reference evidence="2 3" key="1">
    <citation type="submission" date="2022-01" db="EMBL/GenBank/DDBJ databases">
        <authorList>
            <person name="Xiong W."/>
            <person name="Schranz E."/>
        </authorList>
    </citation>
    <scope>NUCLEOTIDE SEQUENCE [LARGE SCALE GENOMIC DNA]</scope>
</reference>
<feature type="region of interest" description="Disordered" evidence="1">
    <location>
        <begin position="162"/>
        <end position="189"/>
    </location>
</feature>
<evidence type="ECO:0000313" key="2">
    <source>
        <dbReference type="EMBL" id="CAH1413325.1"/>
    </source>
</evidence>
<feature type="compositionally biased region" description="Polar residues" evidence="1">
    <location>
        <begin position="1"/>
        <end position="12"/>
    </location>
</feature>
<dbReference type="EMBL" id="CAKMRJ010000001">
    <property type="protein sequence ID" value="CAH1413325.1"/>
    <property type="molecule type" value="Genomic_DNA"/>
</dbReference>
<feature type="region of interest" description="Disordered" evidence="1">
    <location>
        <begin position="1"/>
        <end position="22"/>
    </location>
</feature>
<dbReference type="Proteomes" id="UP001157418">
    <property type="component" value="Unassembled WGS sequence"/>
</dbReference>
<evidence type="ECO:0000256" key="1">
    <source>
        <dbReference type="SAM" id="MobiDB-lite"/>
    </source>
</evidence>
<feature type="compositionally biased region" description="Polar residues" evidence="1">
    <location>
        <begin position="179"/>
        <end position="189"/>
    </location>
</feature>
<sequence>MFKVNEGSSKESQVFKKKAPSQPKFTIDISVSKDVARHKKKSNLKSGIVNKEVTEEEAQQNKKHKATRLLKRFKKLRAQTVEEISTTAKVVDGDKDSEEMEEMIHKTDDLTFHVSPRKDATVESHGEEISNQDVTVHTYNVDTNINTGATISTSIAELKIVTPPEVPSSKSKMEEDRSSNISESLYDND</sequence>
<keyword evidence="3" id="KW-1185">Reference proteome</keyword>
<comment type="caution">
    <text evidence="2">The sequence shown here is derived from an EMBL/GenBank/DDBJ whole genome shotgun (WGS) entry which is preliminary data.</text>
</comment>
<gene>
    <name evidence="2" type="ORF">LVIROSA_LOCUS1291</name>
</gene>
<name>A0AAU9LUJ5_9ASTR</name>